<evidence type="ECO:0000313" key="4">
    <source>
        <dbReference type="Proteomes" id="UP000076872"/>
    </source>
</evidence>
<dbReference type="Proteomes" id="UP000076872">
    <property type="component" value="Unassembled WGS sequence"/>
</dbReference>
<proteinExistence type="predicted"/>
<dbReference type="EMBL" id="LUWI01000022">
    <property type="protein sequence ID" value="KZU03726.1"/>
    <property type="molecule type" value="Genomic_DNA"/>
</dbReference>
<name>A0A0G9GNL0_LACPN</name>
<dbReference type="Proteomes" id="UP000076882">
    <property type="component" value="Unassembled WGS sequence"/>
</dbReference>
<accession>A0A0G9GNL0</accession>
<dbReference type="PATRIC" id="fig|1590.142.peg.2644"/>
<evidence type="ECO:0000313" key="5">
    <source>
        <dbReference type="Proteomes" id="UP000076882"/>
    </source>
</evidence>
<dbReference type="EMBL" id="LUXO01000017">
    <property type="protein sequence ID" value="KZV05172.1"/>
    <property type="molecule type" value="Genomic_DNA"/>
</dbReference>
<evidence type="ECO:0000313" key="1">
    <source>
        <dbReference type="EMBL" id="KZU03726.1"/>
    </source>
</evidence>
<organism evidence="2 5">
    <name type="scientific">Lactiplantibacillus plantarum</name>
    <name type="common">Lactobacillus plantarum</name>
    <dbReference type="NCBI Taxonomy" id="1590"/>
    <lineage>
        <taxon>Bacteria</taxon>
        <taxon>Bacillati</taxon>
        <taxon>Bacillota</taxon>
        <taxon>Bacilli</taxon>
        <taxon>Lactobacillales</taxon>
        <taxon>Lactobacillaceae</taxon>
        <taxon>Lactiplantibacillus</taxon>
    </lineage>
</organism>
<reference evidence="4 5" key="1">
    <citation type="submission" date="2016-03" db="EMBL/GenBank/DDBJ databases">
        <title>Comparative genomics of 54 Lactobacillus plantarum strains reveals genomic uncoupling from niche constraints.</title>
        <authorList>
            <person name="Martino M.E."/>
        </authorList>
    </citation>
    <scope>NUCLEOTIDE SEQUENCE [LARGE SCALE GENOMIC DNA]</scope>
    <source>
        <strain evidence="2 5">19.1</strain>
        <strain evidence="3 4">NAB2</strain>
        <strain evidence="1 6">Nizo2260</strain>
    </source>
</reference>
<dbReference type="Proteomes" id="UP000076989">
    <property type="component" value="Unassembled WGS sequence"/>
</dbReference>
<dbReference type="AlphaFoldDB" id="A0A0G9GNL0"/>
<protein>
    <submittedName>
        <fullName evidence="2">Uncharacterized protein</fullName>
    </submittedName>
</protein>
<evidence type="ECO:0000313" key="2">
    <source>
        <dbReference type="EMBL" id="KZU99046.1"/>
    </source>
</evidence>
<evidence type="ECO:0000313" key="3">
    <source>
        <dbReference type="EMBL" id="KZV05172.1"/>
    </source>
</evidence>
<evidence type="ECO:0000313" key="6">
    <source>
        <dbReference type="Proteomes" id="UP000076989"/>
    </source>
</evidence>
<gene>
    <name evidence="2" type="ORF">Lp19_0108</name>
    <name evidence="3" type="ORF">NAB2_0682</name>
    <name evidence="1" type="ORF">Nizo2260_1966</name>
</gene>
<comment type="caution">
    <text evidence="2">The sequence shown here is derived from an EMBL/GenBank/DDBJ whole genome shotgun (WGS) entry which is preliminary data.</text>
</comment>
<sequence>MPSHDQHDDQYETAGTISFCRIQFQKQGKLVIQRICNHQPLNNFHPHHQNNYI</sequence>
<dbReference type="EMBL" id="LUXM01000001">
    <property type="protein sequence ID" value="KZU99046.1"/>
    <property type="molecule type" value="Genomic_DNA"/>
</dbReference>